<feature type="domain" description="DUF6535" evidence="2">
    <location>
        <begin position="218"/>
        <end position="385"/>
    </location>
</feature>
<dbReference type="SUPFAM" id="SSF53756">
    <property type="entry name" value="UDP-Glycosyltransferase/glycogen phosphorylase"/>
    <property type="match status" value="1"/>
</dbReference>
<evidence type="ECO:0000313" key="4">
    <source>
        <dbReference type="Proteomes" id="UP001215151"/>
    </source>
</evidence>
<reference evidence="3" key="1">
    <citation type="submission" date="2022-11" db="EMBL/GenBank/DDBJ databases">
        <title>Genome Sequence of Cubamyces cubensis.</title>
        <authorList>
            <person name="Buettner E."/>
        </authorList>
    </citation>
    <scope>NUCLEOTIDE SEQUENCE</scope>
    <source>
        <strain evidence="3">MPL-01</strain>
    </source>
</reference>
<name>A0AAD7XFI2_9APHY</name>
<organism evidence="3 4">
    <name type="scientific">Trametes cubensis</name>
    <dbReference type="NCBI Taxonomy" id="1111947"/>
    <lineage>
        <taxon>Eukaryota</taxon>
        <taxon>Fungi</taxon>
        <taxon>Dikarya</taxon>
        <taxon>Basidiomycota</taxon>
        <taxon>Agaricomycotina</taxon>
        <taxon>Agaricomycetes</taxon>
        <taxon>Polyporales</taxon>
        <taxon>Polyporaceae</taxon>
        <taxon>Trametes</taxon>
    </lineage>
</organism>
<keyword evidence="1" id="KW-0812">Transmembrane</keyword>
<dbReference type="Pfam" id="PF20153">
    <property type="entry name" value="DUF6535"/>
    <property type="match status" value="1"/>
</dbReference>
<comment type="caution">
    <text evidence="3">The sequence shown here is derived from an EMBL/GenBank/DDBJ whole genome shotgun (WGS) entry which is preliminary data.</text>
</comment>
<protein>
    <recommendedName>
        <fullName evidence="2">DUF6535 domain-containing protein</fullName>
    </recommendedName>
</protein>
<proteinExistence type="predicted"/>
<keyword evidence="1" id="KW-1133">Transmembrane helix</keyword>
<keyword evidence="1" id="KW-0472">Membrane</keyword>
<gene>
    <name evidence="3" type="ORF">ONZ51_g1765</name>
</gene>
<feature type="transmembrane region" description="Helical" evidence="1">
    <location>
        <begin position="360"/>
        <end position="384"/>
    </location>
</feature>
<dbReference type="Proteomes" id="UP001215151">
    <property type="component" value="Unassembled WGS sequence"/>
</dbReference>
<accession>A0AAD7XFI2</accession>
<evidence type="ECO:0000256" key="1">
    <source>
        <dbReference type="SAM" id="Phobius"/>
    </source>
</evidence>
<dbReference type="InterPro" id="IPR045338">
    <property type="entry name" value="DUF6535"/>
</dbReference>
<sequence>MVFSLSILPCTTPRPQKRCESGFGDWAEVGREGNRHEGEEVLVFLDKQLAEHGENLVIYVSFGPMFWPLMEENIPFLMARPSPFAHIPEDFVNKVKECSGAFVTKITWPIAADQEPNAAHLADNLDIAYELLEDAQERPAATIHIKYVLRSGRSQSQMEAQGGPVGQSCGSSKKLHTDVGQAFLLNNDSPEDNIEDLYWSSGHLFTDEEKREAFTKIATKCKEYSEALVERWIKEIDTYLVYAGLFSAILTAFNVESYQLLQPSPSDPSPAILQHISLQLGSYPSAALPAALSPVPRWAIWLNTFWFSSLILSLSSASVGILVKQWLNEFQSGLSGDSRHIALLRQYRLNNLKRCHVGSIVNAIPVLLQGALALFLAGLLVLLWNLHPVVAAVSSLFVLIITVFIIGTTVAALLTAQCAYLSPQSLVVYTLWPYIPHLTSKVLSSVRGWLSGILREASALCGLLPTLTVQDVPASTSGGNRPPQRSWVARERDSVNVHSRAFEQDMILTAYEATLDSEIVDSAKARIVGWDTKDTFSWFGRLVKTDTFHYGTLRDHFEYDIGLRGAIFYGYILLCAATDTSTTTRFFTDSMLSQDDVRQRFLICIRGLAYYEPPRANDTPHSWKTQVVWALTTYAALIYVPQARRNSDDRSSSPLRASLAHPEWQRLDPFVHNLMAITMDIQLDALLEGYSDMFIGSMETYASIAFRTLRECGYSLDAPFKCLGRNLRAHALLLYAVALRSRQSCYRKELLDEGTQKALSNLTVALDCLSHSGLDGAREHTHVESDIIRPISYIVHAISRELDSFALLLPHELYVSLEAFFSVFKQSPLFEDRYWVQVPWQEGRWNPSDLYNTAQTLIPRLRNLAGAAGRTQDTLAVQTFSTRSEPQGHPGS</sequence>
<keyword evidence="4" id="KW-1185">Reference proteome</keyword>
<dbReference type="EMBL" id="JAPEVG010000025">
    <property type="protein sequence ID" value="KAJ8495348.1"/>
    <property type="molecule type" value="Genomic_DNA"/>
</dbReference>
<evidence type="ECO:0000259" key="2">
    <source>
        <dbReference type="Pfam" id="PF20153"/>
    </source>
</evidence>
<dbReference type="AlphaFoldDB" id="A0AAD7XFI2"/>
<feature type="transmembrane region" description="Helical" evidence="1">
    <location>
        <begin position="390"/>
        <end position="414"/>
    </location>
</feature>
<evidence type="ECO:0000313" key="3">
    <source>
        <dbReference type="EMBL" id="KAJ8495348.1"/>
    </source>
</evidence>